<protein>
    <submittedName>
        <fullName evidence="1">DUF5007 domain-containing protein</fullName>
    </submittedName>
</protein>
<gene>
    <name evidence="1" type="ORF">ABR189_22890</name>
</gene>
<evidence type="ECO:0000313" key="1">
    <source>
        <dbReference type="EMBL" id="MET7000257.1"/>
    </source>
</evidence>
<organism evidence="1 2">
    <name type="scientific">Chitinophaga defluvii</name>
    <dbReference type="NCBI Taxonomy" id="3163343"/>
    <lineage>
        <taxon>Bacteria</taxon>
        <taxon>Pseudomonadati</taxon>
        <taxon>Bacteroidota</taxon>
        <taxon>Chitinophagia</taxon>
        <taxon>Chitinophagales</taxon>
        <taxon>Chitinophagaceae</taxon>
        <taxon>Chitinophaga</taxon>
    </lineage>
</organism>
<reference evidence="1 2" key="1">
    <citation type="submission" date="2024-06" db="EMBL/GenBank/DDBJ databases">
        <title>Chitinophaga defluvii sp. nov., isolated from municipal sewage.</title>
        <authorList>
            <person name="Zhang L."/>
        </authorList>
    </citation>
    <scope>NUCLEOTIDE SEQUENCE [LARGE SCALE GENOMIC DNA]</scope>
    <source>
        <strain evidence="1 2">H8</strain>
    </source>
</reference>
<evidence type="ECO:0000313" key="2">
    <source>
        <dbReference type="Proteomes" id="UP001549749"/>
    </source>
</evidence>
<dbReference type="RefSeq" id="WP_354662817.1">
    <property type="nucleotide sequence ID" value="NZ_JBEXAC010000002.1"/>
</dbReference>
<sequence>MRNRKYIMIVLCAGFLLSACYKYKGNDGYLSDLVEYPSINLTANLGETFVSDPMQVDGSTRPLEFSIAGIYDADRNPVALLSKEVDTKIWALPYTGTEETLAEMQAKTIAVKRRVLDIDTLSGSLVVYPEAAGLNIPTGKTFYVDVAVTNGGGQRIVKNAAALTFTDNKESFISQAYLNEGDADFKLEAKFKRLGDGNKLIVRYVNSKDEPYDPAIFQPVPPTQYEPFPSLYKLPGGNPLKKEQLNDRVEMDVYYPIPASGNKRDVYRITSIMAGEIDGKYLEIGMRWGIYVGGTWEIKYIIDKK</sequence>
<proteinExistence type="predicted"/>
<comment type="caution">
    <text evidence="1">The sequence shown here is derived from an EMBL/GenBank/DDBJ whole genome shotgun (WGS) entry which is preliminary data.</text>
</comment>
<dbReference type="PROSITE" id="PS51257">
    <property type="entry name" value="PROKAR_LIPOPROTEIN"/>
    <property type="match status" value="1"/>
</dbReference>
<name>A0ABV2TB48_9BACT</name>
<keyword evidence="2" id="KW-1185">Reference proteome</keyword>
<accession>A0ABV2TB48</accession>
<dbReference type="EMBL" id="JBEXAC010000002">
    <property type="protein sequence ID" value="MET7000257.1"/>
    <property type="molecule type" value="Genomic_DNA"/>
</dbReference>
<dbReference type="InterPro" id="IPR032173">
    <property type="entry name" value="DUF5007"/>
</dbReference>
<dbReference type="Proteomes" id="UP001549749">
    <property type="component" value="Unassembled WGS sequence"/>
</dbReference>
<dbReference type="Pfam" id="PF16398">
    <property type="entry name" value="DUF5007"/>
    <property type="match status" value="1"/>
</dbReference>